<proteinExistence type="inferred from homology"/>
<feature type="domain" description="AMP-binding enzyme C-terminal" evidence="3">
    <location>
        <begin position="278"/>
        <end position="339"/>
    </location>
</feature>
<dbReference type="InterPro" id="IPR025110">
    <property type="entry name" value="AMP-bd_C"/>
</dbReference>
<evidence type="ECO:0000256" key="1">
    <source>
        <dbReference type="ARBA" id="ARBA00006432"/>
    </source>
</evidence>
<reference evidence="4" key="1">
    <citation type="submission" date="2014-05" db="EMBL/GenBank/DDBJ databases">
        <title>Key roles for freshwater Actinobacteria revealed by deep metagenomic sequencing.</title>
        <authorList>
            <person name="Ghai R."/>
            <person name="Mizuno C.M."/>
            <person name="Picazo A."/>
            <person name="Camacho A."/>
            <person name="Rodriguez-Valera F."/>
        </authorList>
    </citation>
    <scope>NUCLEOTIDE SEQUENCE</scope>
</reference>
<dbReference type="Gene3D" id="3.40.50.12780">
    <property type="entry name" value="N-terminal domain of ligase-like"/>
    <property type="match status" value="1"/>
</dbReference>
<dbReference type="EMBL" id="JNSK01000002">
    <property type="protein sequence ID" value="KGA20650.1"/>
    <property type="molecule type" value="Genomic_DNA"/>
</dbReference>
<evidence type="ECO:0008006" key="5">
    <source>
        <dbReference type="Google" id="ProtNLM"/>
    </source>
</evidence>
<dbReference type="GO" id="GO:0006631">
    <property type="term" value="P:fatty acid metabolic process"/>
    <property type="evidence" value="ECO:0007669"/>
    <property type="project" value="TreeGrafter"/>
</dbReference>
<evidence type="ECO:0000259" key="2">
    <source>
        <dbReference type="Pfam" id="PF00501"/>
    </source>
</evidence>
<dbReference type="Pfam" id="PF13193">
    <property type="entry name" value="AMP-binding_C"/>
    <property type="match status" value="1"/>
</dbReference>
<feature type="domain" description="AMP-dependent synthetase/ligase" evidence="2">
    <location>
        <begin position="46"/>
        <end position="201"/>
    </location>
</feature>
<protein>
    <recommendedName>
        <fullName evidence="5">AMP-dependent synthetase/ligase domain-containing protein</fullName>
    </recommendedName>
</protein>
<accession>A0A094Q8U1</accession>
<evidence type="ECO:0000313" key="4">
    <source>
        <dbReference type="EMBL" id="KGA20650.1"/>
    </source>
</evidence>
<dbReference type="Pfam" id="PF00501">
    <property type="entry name" value="AMP-binding"/>
    <property type="match status" value="1"/>
</dbReference>
<comment type="caution">
    <text evidence="4">The sequence shown here is derived from an EMBL/GenBank/DDBJ whole genome shotgun (WGS) entry which is preliminary data.</text>
</comment>
<organism evidence="4">
    <name type="scientific">freshwater metagenome</name>
    <dbReference type="NCBI Taxonomy" id="449393"/>
    <lineage>
        <taxon>unclassified sequences</taxon>
        <taxon>metagenomes</taxon>
        <taxon>ecological metagenomes</taxon>
    </lineage>
</organism>
<dbReference type="SUPFAM" id="SSF56801">
    <property type="entry name" value="Acetyl-CoA synthetase-like"/>
    <property type="match status" value="1"/>
</dbReference>
<dbReference type="AlphaFoldDB" id="A0A094Q8U1"/>
<dbReference type="Gene3D" id="3.30.300.30">
    <property type="match status" value="1"/>
</dbReference>
<dbReference type="InterPro" id="IPR045851">
    <property type="entry name" value="AMP-bd_C_sf"/>
</dbReference>
<dbReference type="InterPro" id="IPR020845">
    <property type="entry name" value="AMP-binding_CS"/>
</dbReference>
<dbReference type="PROSITE" id="PS00455">
    <property type="entry name" value="AMP_BINDING"/>
    <property type="match status" value="1"/>
</dbReference>
<dbReference type="PANTHER" id="PTHR43201">
    <property type="entry name" value="ACYL-COA SYNTHETASE"/>
    <property type="match status" value="1"/>
</dbReference>
<dbReference type="InterPro" id="IPR042099">
    <property type="entry name" value="ANL_N_sf"/>
</dbReference>
<dbReference type="PANTHER" id="PTHR43201:SF8">
    <property type="entry name" value="ACYL-COA SYNTHETASE FAMILY MEMBER 3"/>
    <property type="match status" value="1"/>
</dbReference>
<dbReference type="InterPro" id="IPR000873">
    <property type="entry name" value="AMP-dep_synth/lig_dom"/>
</dbReference>
<evidence type="ECO:0000259" key="3">
    <source>
        <dbReference type="Pfam" id="PF13193"/>
    </source>
</evidence>
<name>A0A094Q8U1_9ZZZZ</name>
<sequence>METSTHREIISLAPTRALAEYVSALQKALASDGPALGCGSIHSTSVRSDISLLVATSGSTGAPKEIGITSAALLATANASNKYLGAVRGNTWSLLLPLTHIAGINVLVRAMQLETAPIDLRNHVGKYPHADFTAIVPTQLFNALNENSDLLDHLKGAKAVLVGGAALSQELRTQGIAAGINIVTTYGMSETSGGCVYNAEPLDGVTFELTENGQIKISGPVLADVKKENGWFITQDLGKIVDGKLQVIGRVDDVIISGGENISLSAVESEINKKFPNLQVAAFATSDSKWGQVLHVAAQTNDESIKGQIMNLVAQSLGNYAKPKSIVLVDKLPLIGVGKVDRISLAKLVNQ</sequence>
<gene>
    <name evidence="4" type="ORF">GM50_1390</name>
</gene>
<comment type="similarity">
    <text evidence="1">Belongs to the ATP-dependent AMP-binding enzyme family.</text>
</comment>
<dbReference type="GO" id="GO:0031956">
    <property type="term" value="F:medium-chain fatty acid-CoA ligase activity"/>
    <property type="evidence" value="ECO:0007669"/>
    <property type="project" value="TreeGrafter"/>
</dbReference>